<keyword evidence="4" id="KW-1185">Reference proteome</keyword>
<evidence type="ECO:0000313" key="4">
    <source>
        <dbReference type="Proteomes" id="UP000659654"/>
    </source>
</evidence>
<dbReference type="InterPro" id="IPR015897">
    <property type="entry name" value="CHK_kinase-like"/>
</dbReference>
<dbReference type="EMBL" id="CAJFCV020000004">
    <property type="protein sequence ID" value="CAG9118134.1"/>
    <property type="molecule type" value="Genomic_DNA"/>
</dbReference>
<evidence type="ECO:0000313" key="2">
    <source>
        <dbReference type="EMBL" id="CAD5227723.1"/>
    </source>
</evidence>
<evidence type="ECO:0000259" key="1">
    <source>
        <dbReference type="SMART" id="SM00587"/>
    </source>
</evidence>
<dbReference type="InterPro" id="IPR011009">
    <property type="entry name" value="Kinase-like_dom_sf"/>
</dbReference>
<evidence type="ECO:0000313" key="5">
    <source>
        <dbReference type="WBParaSite" id="BXY_0175800.1"/>
    </source>
</evidence>
<sequence>MVVLNGIQEEKELGITGYSVKWVLNKLEECCEDYVKAKDDRKVVDIEAVDVSEGKGYLSRVFVTTITFNDGDNYKIAMKVPTYSIIAEKIKEMGDVKNHNADESRANINMAHDIECDAVSFVSTFPNFPSPKVYFTQKTTAGQDCGLPGRNAPGVIIMKALDGASLGMARSVTPEQCLNFAADFATLQDYVAQSPESEWKGKFDSALHFGAGMFEACKAGLNRLKDEFPEELAEISDIFESLDWIKFSKYALKIRPAQLNATTYAHGDSWTNNVMFKKNPDGSVGNEALAYIDYQIGFEGSPLFDIARFLTLAADAEVRREVTERTLELYYETLTRLYGKRGQKVPFSFDEAKEMYDLCYVQETFELIVVAAFAENDAAVAPEVLEARSAKLKLRTRFAMSDALRIWKKRNYSRLCAQFNLFA</sequence>
<dbReference type="PANTHER" id="PTHR23020:SF41">
    <property type="entry name" value="AMINOGLYCOSIDE PHOSPHOTRANSFERASE DOMAIN-CONTAINING PROTEIN"/>
    <property type="match status" value="1"/>
</dbReference>
<dbReference type="EMBL" id="CAJFDI010000004">
    <property type="protein sequence ID" value="CAD5227723.1"/>
    <property type="molecule type" value="Genomic_DNA"/>
</dbReference>
<dbReference type="AlphaFoldDB" id="A0A1I7RM23"/>
<reference evidence="5" key="1">
    <citation type="submission" date="2016-11" db="UniProtKB">
        <authorList>
            <consortium name="WormBaseParasite"/>
        </authorList>
    </citation>
    <scope>IDENTIFICATION</scope>
</reference>
<dbReference type="Proteomes" id="UP000582659">
    <property type="component" value="Unassembled WGS sequence"/>
</dbReference>
<accession>A0A1I7RM23</accession>
<dbReference type="PANTHER" id="PTHR23020">
    <property type="entry name" value="UNCHARACTERIZED NUCLEAR HORMONE RECEPTOR-RELATED"/>
    <property type="match status" value="1"/>
</dbReference>
<reference evidence="2" key="2">
    <citation type="submission" date="2020-09" db="EMBL/GenBank/DDBJ databases">
        <authorList>
            <person name="Kikuchi T."/>
        </authorList>
    </citation>
    <scope>NUCLEOTIDE SEQUENCE</scope>
    <source>
        <strain evidence="2">Ka4C1</strain>
    </source>
</reference>
<dbReference type="Gene3D" id="3.90.1200.10">
    <property type="match status" value="1"/>
</dbReference>
<protein>
    <submittedName>
        <fullName evidence="2">(pine wood nematode) hypothetical protein</fullName>
    </submittedName>
    <submittedName>
        <fullName evidence="5">CHK domain-containing protein</fullName>
    </submittedName>
</protein>
<evidence type="ECO:0000313" key="3">
    <source>
        <dbReference type="Proteomes" id="UP000095284"/>
    </source>
</evidence>
<dbReference type="SMART" id="SM00587">
    <property type="entry name" value="CHK"/>
    <property type="match status" value="1"/>
</dbReference>
<dbReference type="eggNOG" id="ENOG502QVFS">
    <property type="taxonomic scope" value="Eukaryota"/>
</dbReference>
<feature type="domain" description="CHK kinase-like" evidence="1">
    <location>
        <begin position="156"/>
        <end position="340"/>
    </location>
</feature>
<dbReference type="InterPro" id="IPR052961">
    <property type="entry name" value="Oxido-Kinase-like_Enzymes"/>
</dbReference>
<organism evidence="3 5">
    <name type="scientific">Bursaphelenchus xylophilus</name>
    <name type="common">Pinewood nematode worm</name>
    <name type="synonym">Aphelenchoides xylophilus</name>
    <dbReference type="NCBI Taxonomy" id="6326"/>
    <lineage>
        <taxon>Eukaryota</taxon>
        <taxon>Metazoa</taxon>
        <taxon>Ecdysozoa</taxon>
        <taxon>Nematoda</taxon>
        <taxon>Chromadorea</taxon>
        <taxon>Rhabditida</taxon>
        <taxon>Tylenchina</taxon>
        <taxon>Tylenchomorpha</taxon>
        <taxon>Aphelenchoidea</taxon>
        <taxon>Aphelenchoididae</taxon>
        <taxon>Bursaphelenchus</taxon>
    </lineage>
</organism>
<dbReference type="WBParaSite" id="BXY_0175800.1">
    <property type="protein sequence ID" value="BXY_0175800.1"/>
    <property type="gene ID" value="BXY_0175800"/>
</dbReference>
<dbReference type="Proteomes" id="UP000095284">
    <property type="component" value="Unplaced"/>
</dbReference>
<dbReference type="SUPFAM" id="SSF56112">
    <property type="entry name" value="Protein kinase-like (PK-like)"/>
    <property type="match status" value="1"/>
</dbReference>
<dbReference type="Pfam" id="PF07914">
    <property type="entry name" value="DUF1679"/>
    <property type="match status" value="1"/>
</dbReference>
<dbReference type="OrthoDB" id="5915577at2759"/>
<proteinExistence type="predicted"/>
<dbReference type="InterPro" id="IPR012877">
    <property type="entry name" value="Dhs-27"/>
</dbReference>
<name>A0A1I7RM23_BURXY</name>
<gene>
    <name evidence="2" type="ORF">BXYJ_LOCUS10092</name>
</gene>
<dbReference type="Proteomes" id="UP000659654">
    <property type="component" value="Unassembled WGS sequence"/>
</dbReference>